<dbReference type="Gene3D" id="3.90.640.10">
    <property type="entry name" value="Actin, Chain A, domain 4"/>
    <property type="match status" value="1"/>
</dbReference>
<accession>A0A517YMT6</accession>
<dbReference type="FunFam" id="3.30.420.40:FF:000545">
    <property type="entry name" value="Endoplasmic reticulum chaperone BiP"/>
    <property type="match status" value="1"/>
</dbReference>
<dbReference type="PROSITE" id="PS00329">
    <property type="entry name" value="HSP70_2"/>
    <property type="match status" value="1"/>
</dbReference>
<evidence type="ECO:0000256" key="3">
    <source>
        <dbReference type="ARBA" id="ARBA00022840"/>
    </source>
</evidence>
<dbReference type="InterPro" id="IPR018181">
    <property type="entry name" value="Heat_shock_70_CS"/>
</dbReference>
<evidence type="ECO:0000313" key="7">
    <source>
        <dbReference type="EMBL" id="QDU31535.1"/>
    </source>
</evidence>
<dbReference type="InterPro" id="IPR029047">
    <property type="entry name" value="HSP70_peptide-bd_sf"/>
</dbReference>
<evidence type="ECO:0000256" key="4">
    <source>
        <dbReference type="ARBA" id="ARBA00023186"/>
    </source>
</evidence>
<dbReference type="AlphaFoldDB" id="A0A517YMT6"/>
<dbReference type="RefSeq" id="WP_145098829.1">
    <property type="nucleotide sequence ID" value="NZ_CP036274.1"/>
</dbReference>
<evidence type="ECO:0000256" key="6">
    <source>
        <dbReference type="SAM" id="MobiDB-lite"/>
    </source>
</evidence>
<dbReference type="InterPro" id="IPR043129">
    <property type="entry name" value="ATPase_NBD"/>
</dbReference>
<feature type="compositionally biased region" description="Basic and acidic residues" evidence="6">
    <location>
        <begin position="545"/>
        <end position="561"/>
    </location>
</feature>
<keyword evidence="3 5" id="KW-0067">ATP-binding</keyword>
<organism evidence="7 8">
    <name type="scientific">Anatilimnocola aggregata</name>
    <dbReference type="NCBI Taxonomy" id="2528021"/>
    <lineage>
        <taxon>Bacteria</taxon>
        <taxon>Pseudomonadati</taxon>
        <taxon>Planctomycetota</taxon>
        <taxon>Planctomycetia</taxon>
        <taxon>Pirellulales</taxon>
        <taxon>Pirellulaceae</taxon>
        <taxon>Anatilimnocola</taxon>
    </lineage>
</organism>
<evidence type="ECO:0000313" key="8">
    <source>
        <dbReference type="Proteomes" id="UP000315017"/>
    </source>
</evidence>
<dbReference type="CDD" id="cd24029">
    <property type="entry name" value="ASKHA_NBD_HSP70_DnaK_HscA_HscC"/>
    <property type="match status" value="1"/>
</dbReference>
<dbReference type="SUPFAM" id="SSF100920">
    <property type="entry name" value="Heat shock protein 70kD (HSP70), peptide-binding domain"/>
    <property type="match status" value="1"/>
</dbReference>
<dbReference type="FunFam" id="3.90.640.10:FF:000003">
    <property type="entry name" value="Molecular chaperone DnaK"/>
    <property type="match status" value="1"/>
</dbReference>
<feature type="region of interest" description="Disordered" evidence="6">
    <location>
        <begin position="513"/>
        <end position="573"/>
    </location>
</feature>
<keyword evidence="4" id="KW-0143">Chaperone</keyword>
<gene>
    <name evidence="7" type="primary">dnaK_5</name>
    <name evidence="7" type="ORF">ETAA8_66940</name>
</gene>
<sequence>MSRPKKKHPAVGIDLGTTFSVISMLDDLGRPTTLSNSEGDKITPSVVFFEGENIVVGKEAAKALATDAELVAECAKRDLGNRFYHRLIAGRHYPPEAMQAWVLNKLRLDAVQQIGNFSKAVVTVPAYFDEVRRKATQDAGYIAGLEVIDIINEPTAAAVAFGFQQGFMNPDRPDQERKKILVYDLGGGTFDVTVMEIGGREFNALATDGDVQLGGKDWDQRIVDFVAEEFIRKFGIDPREDPNVLGRLGRDCEDAKRTLSARQKANIACDFQGKAMRLELTRQTFQEITQDLLDRTAFTTRQTLQAAGLGWEDIDRVLLVGGSSRMPAVVQKLKELSGKEPDCSVSPDEAIAHGAALHAGILLAYHDGKSPSFHIRNVNSHSLGVVAMDAKTKRPRNAILIPRNTPLPVVARRIFKTQRAAQKSILVQIVEGESLSPDDCSPLGKCSVRDLPVNLPAQTPIEVRFRYEENGRLTVLVGVEGTGNKLRHDLTRENTLTQEQLDSWRKYVSSLDPAAEPEPANLSGEALQVQPQAKQIAETIDLSEADEKVTDKTSSAERQPDDNSASGIRKRWS</sequence>
<comment type="similarity">
    <text evidence="1 5">Belongs to the heat shock protein 70 family.</text>
</comment>
<keyword evidence="8" id="KW-1185">Reference proteome</keyword>
<dbReference type="OrthoDB" id="9766019at2"/>
<keyword evidence="2 5" id="KW-0547">Nucleotide-binding</keyword>
<proteinExistence type="inferred from homology"/>
<dbReference type="PROSITE" id="PS00297">
    <property type="entry name" value="HSP70_1"/>
    <property type="match status" value="1"/>
</dbReference>
<dbReference type="PANTHER" id="PTHR19375">
    <property type="entry name" value="HEAT SHOCK PROTEIN 70KDA"/>
    <property type="match status" value="1"/>
</dbReference>
<dbReference type="Gene3D" id="2.60.34.10">
    <property type="entry name" value="Substrate Binding Domain Of DNAk, Chain A, domain 1"/>
    <property type="match status" value="1"/>
</dbReference>
<dbReference type="InterPro" id="IPR013126">
    <property type="entry name" value="Hsp_70_fam"/>
</dbReference>
<dbReference type="PROSITE" id="PS01036">
    <property type="entry name" value="HSP70_3"/>
    <property type="match status" value="1"/>
</dbReference>
<dbReference type="GO" id="GO:0005524">
    <property type="term" value="F:ATP binding"/>
    <property type="evidence" value="ECO:0007669"/>
    <property type="project" value="UniProtKB-KW"/>
</dbReference>
<protein>
    <submittedName>
        <fullName evidence="7">Chaperone protein DnaK</fullName>
    </submittedName>
</protein>
<evidence type="ECO:0000256" key="2">
    <source>
        <dbReference type="ARBA" id="ARBA00022741"/>
    </source>
</evidence>
<name>A0A517YMT6_9BACT</name>
<evidence type="ECO:0000256" key="1">
    <source>
        <dbReference type="ARBA" id="ARBA00007381"/>
    </source>
</evidence>
<evidence type="ECO:0000256" key="5">
    <source>
        <dbReference type="RuleBase" id="RU003322"/>
    </source>
</evidence>
<reference evidence="7 8" key="1">
    <citation type="submission" date="2019-02" db="EMBL/GenBank/DDBJ databases">
        <title>Deep-cultivation of Planctomycetes and their phenomic and genomic characterization uncovers novel biology.</title>
        <authorList>
            <person name="Wiegand S."/>
            <person name="Jogler M."/>
            <person name="Boedeker C."/>
            <person name="Pinto D."/>
            <person name="Vollmers J."/>
            <person name="Rivas-Marin E."/>
            <person name="Kohn T."/>
            <person name="Peeters S.H."/>
            <person name="Heuer A."/>
            <person name="Rast P."/>
            <person name="Oberbeckmann S."/>
            <person name="Bunk B."/>
            <person name="Jeske O."/>
            <person name="Meyerdierks A."/>
            <person name="Storesund J.E."/>
            <person name="Kallscheuer N."/>
            <person name="Luecker S."/>
            <person name="Lage O.M."/>
            <person name="Pohl T."/>
            <person name="Merkel B.J."/>
            <person name="Hornburger P."/>
            <person name="Mueller R.-W."/>
            <person name="Bruemmer F."/>
            <person name="Labrenz M."/>
            <person name="Spormann A.M."/>
            <person name="Op den Camp H."/>
            <person name="Overmann J."/>
            <person name="Amann R."/>
            <person name="Jetten M.S.M."/>
            <person name="Mascher T."/>
            <person name="Medema M.H."/>
            <person name="Devos D.P."/>
            <person name="Kaster A.-K."/>
            <person name="Ovreas L."/>
            <person name="Rohde M."/>
            <person name="Galperin M.Y."/>
            <person name="Jogler C."/>
        </authorList>
    </citation>
    <scope>NUCLEOTIDE SEQUENCE [LARGE SCALE GENOMIC DNA]</scope>
    <source>
        <strain evidence="7 8">ETA_A8</strain>
    </source>
</reference>
<dbReference type="SUPFAM" id="SSF53067">
    <property type="entry name" value="Actin-like ATPase domain"/>
    <property type="match status" value="2"/>
</dbReference>
<dbReference type="PRINTS" id="PR00301">
    <property type="entry name" value="HEATSHOCK70"/>
</dbReference>
<dbReference type="Proteomes" id="UP000315017">
    <property type="component" value="Chromosome"/>
</dbReference>
<dbReference type="Pfam" id="PF00012">
    <property type="entry name" value="HSP70"/>
    <property type="match status" value="2"/>
</dbReference>
<dbReference type="GO" id="GO:0140662">
    <property type="term" value="F:ATP-dependent protein folding chaperone"/>
    <property type="evidence" value="ECO:0007669"/>
    <property type="project" value="InterPro"/>
</dbReference>
<dbReference type="KEGG" id="aagg:ETAA8_66940"/>
<dbReference type="EMBL" id="CP036274">
    <property type="protein sequence ID" value="QDU31535.1"/>
    <property type="molecule type" value="Genomic_DNA"/>
</dbReference>
<dbReference type="Gene3D" id="3.30.420.40">
    <property type="match status" value="2"/>
</dbReference>